<comment type="caution">
    <text evidence="3">The sequence shown here is derived from an EMBL/GenBank/DDBJ whole genome shotgun (WGS) entry which is preliminary data.</text>
</comment>
<keyword evidence="2" id="KW-1133">Transmembrane helix</keyword>
<feature type="region of interest" description="Disordered" evidence="1">
    <location>
        <begin position="99"/>
        <end position="142"/>
    </location>
</feature>
<name>A0ABU2SR98_9ACTN</name>
<feature type="compositionally biased region" description="Low complexity" evidence="1">
    <location>
        <begin position="102"/>
        <end position="111"/>
    </location>
</feature>
<keyword evidence="4" id="KW-1185">Reference proteome</keyword>
<feature type="transmembrane region" description="Helical" evidence="2">
    <location>
        <begin position="66"/>
        <end position="89"/>
    </location>
</feature>
<keyword evidence="2" id="KW-0812">Transmembrane</keyword>
<evidence type="ECO:0000313" key="3">
    <source>
        <dbReference type="EMBL" id="MDT0451417.1"/>
    </source>
</evidence>
<protein>
    <submittedName>
        <fullName evidence="3">Uncharacterized protein</fullName>
    </submittedName>
</protein>
<dbReference type="EMBL" id="JAVRFI010000013">
    <property type="protein sequence ID" value="MDT0451417.1"/>
    <property type="molecule type" value="Genomic_DNA"/>
</dbReference>
<dbReference type="Proteomes" id="UP001180531">
    <property type="component" value="Unassembled WGS sequence"/>
</dbReference>
<feature type="compositionally biased region" description="Low complexity" evidence="1">
    <location>
        <begin position="120"/>
        <end position="134"/>
    </location>
</feature>
<evidence type="ECO:0000313" key="4">
    <source>
        <dbReference type="Proteomes" id="UP001180531"/>
    </source>
</evidence>
<reference evidence="3" key="1">
    <citation type="submission" date="2024-05" db="EMBL/GenBank/DDBJ databases">
        <title>30 novel species of actinomycetes from the DSMZ collection.</title>
        <authorList>
            <person name="Nouioui I."/>
        </authorList>
    </citation>
    <scope>NUCLEOTIDE SEQUENCE</scope>
    <source>
        <strain evidence="3">DSM 40473</strain>
    </source>
</reference>
<keyword evidence="2" id="KW-0472">Membrane</keyword>
<proteinExistence type="predicted"/>
<dbReference type="RefSeq" id="WP_311612817.1">
    <property type="nucleotide sequence ID" value="NZ_JAVRFI010000013.1"/>
</dbReference>
<organism evidence="3 4">
    <name type="scientific">Streptomyces hesseae</name>
    <dbReference type="NCBI Taxonomy" id="3075519"/>
    <lineage>
        <taxon>Bacteria</taxon>
        <taxon>Bacillati</taxon>
        <taxon>Actinomycetota</taxon>
        <taxon>Actinomycetes</taxon>
        <taxon>Kitasatosporales</taxon>
        <taxon>Streptomycetaceae</taxon>
        <taxon>Streptomyces</taxon>
    </lineage>
</organism>
<gene>
    <name evidence="3" type="ORF">RM609_20320</name>
</gene>
<accession>A0ABU2SR98</accession>
<evidence type="ECO:0000256" key="1">
    <source>
        <dbReference type="SAM" id="MobiDB-lite"/>
    </source>
</evidence>
<sequence length="264" mass="29052">MTKADRPKDSAEWRELLKAGFEYEYPEEIQQAPKRSLRRRARKIYRQDQKVELKRRIAEERRREPVTAGGAVVVVVCLLLVGLAADHWWPDHAGAPSTVVQAGGDAPGAEARAGRGGSPGAAPSPAASGAAPKADLSTPEKTAEGWARAYMTRNPPVDKDQKVPVRRAAPWMTEALEKNLEQFDDKAWYQLVADGGVATVDKVTVGPADDDRVRKQADTPTRVWRRVTVETTVAGYQKHNDTKVLLTEITRGDDGWRVGRVLGV</sequence>
<evidence type="ECO:0000256" key="2">
    <source>
        <dbReference type="SAM" id="Phobius"/>
    </source>
</evidence>